<dbReference type="Proteomes" id="UP000501568">
    <property type="component" value="Chromosome"/>
</dbReference>
<sequence>MRKLVIPAIALALAGCNGLGDGNVSTVVERDNALVPSAGEINETAPADNGSAEAAEVTLQIAPDGIGYALPGGRIRNLTFGTGRDAVARVVESALGEPLDAGLNSECGAGPLYIANYEGGFTVLYQDDRFAGWTLGGDDSTLTTASGVGIGTTRAELEDVMTIEMYPESTLGTEFNVPDVNMAGLLSSGNADAFVTDLWAGTTCMFR</sequence>
<keyword evidence="2" id="KW-1185">Reference proteome</keyword>
<proteinExistence type="predicted"/>
<dbReference type="KEGG" id="spzr:G5C33_16595"/>
<evidence type="ECO:0000313" key="2">
    <source>
        <dbReference type="Proteomes" id="UP000501568"/>
    </source>
</evidence>
<name>A0A6G6Y8I1_9SPHN</name>
<accession>A0A6G6Y8I1</accession>
<organism evidence="1 2">
    <name type="scientific">Stakelama tenebrarum</name>
    <dbReference type="NCBI Taxonomy" id="2711215"/>
    <lineage>
        <taxon>Bacteria</taxon>
        <taxon>Pseudomonadati</taxon>
        <taxon>Pseudomonadota</taxon>
        <taxon>Alphaproteobacteria</taxon>
        <taxon>Sphingomonadales</taxon>
        <taxon>Sphingomonadaceae</taxon>
        <taxon>Stakelama</taxon>
    </lineage>
</organism>
<dbReference type="AlphaFoldDB" id="A0A6G6Y8I1"/>
<dbReference type="PROSITE" id="PS51257">
    <property type="entry name" value="PROKAR_LIPOPROTEIN"/>
    <property type="match status" value="1"/>
</dbReference>
<evidence type="ECO:0000313" key="1">
    <source>
        <dbReference type="EMBL" id="QIG81235.1"/>
    </source>
</evidence>
<dbReference type="EMBL" id="CP049109">
    <property type="protein sequence ID" value="QIG81235.1"/>
    <property type="molecule type" value="Genomic_DNA"/>
</dbReference>
<protein>
    <recommendedName>
        <fullName evidence="3">Aspartate-semialdehyde dehydrogenase</fullName>
    </recommendedName>
</protein>
<reference evidence="1 2" key="1">
    <citation type="submission" date="2020-02" db="EMBL/GenBank/DDBJ databases">
        <authorList>
            <person name="Zheng R.K."/>
            <person name="Sun C.M."/>
        </authorList>
    </citation>
    <scope>NUCLEOTIDE SEQUENCE [LARGE SCALE GENOMIC DNA]</scope>
    <source>
        <strain evidence="2">zrk23</strain>
    </source>
</reference>
<gene>
    <name evidence="1" type="ORF">G5C33_16595</name>
</gene>
<evidence type="ECO:0008006" key="3">
    <source>
        <dbReference type="Google" id="ProtNLM"/>
    </source>
</evidence>
<dbReference type="RefSeq" id="WP_165328165.1">
    <property type="nucleotide sequence ID" value="NZ_CP049109.1"/>
</dbReference>